<feature type="region of interest" description="Disordered" evidence="1">
    <location>
        <begin position="26"/>
        <end position="140"/>
    </location>
</feature>
<evidence type="ECO:0000256" key="1">
    <source>
        <dbReference type="SAM" id="MobiDB-lite"/>
    </source>
</evidence>
<protein>
    <submittedName>
        <fullName evidence="2">Uncharacterized protein</fullName>
    </submittedName>
</protein>
<name>A0A1D2NLX3_ORCCI</name>
<gene>
    <name evidence="2" type="ORF">Ocin01_00577</name>
</gene>
<feature type="region of interest" description="Disordered" evidence="1">
    <location>
        <begin position="453"/>
        <end position="495"/>
    </location>
</feature>
<evidence type="ECO:0000313" key="3">
    <source>
        <dbReference type="Proteomes" id="UP000094527"/>
    </source>
</evidence>
<comment type="caution">
    <text evidence="2">The sequence shown here is derived from an EMBL/GenBank/DDBJ whole genome shotgun (WGS) entry which is preliminary data.</text>
</comment>
<accession>A0A1D2NLX3</accession>
<organism evidence="2 3">
    <name type="scientific">Orchesella cincta</name>
    <name type="common">Springtail</name>
    <name type="synonym">Podura cincta</name>
    <dbReference type="NCBI Taxonomy" id="48709"/>
    <lineage>
        <taxon>Eukaryota</taxon>
        <taxon>Metazoa</taxon>
        <taxon>Ecdysozoa</taxon>
        <taxon>Arthropoda</taxon>
        <taxon>Hexapoda</taxon>
        <taxon>Collembola</taxon>
        <taxon>Entomobryomorpha</taxon>
        <taxon>Entomobryoidea</taxon>
        <taxon>Orchesellidae</taxon>
        <taxon>Orchesellinae</taxon>
        <taxon>Orchesella</taxon>
    </lineage>
</organism>
<dbReference type="STRING" id="48709.A0A1D2NLX3"/>
<evidence type="ECO:0000313" key="2">
    <source>
        <dbReference type="EMBL" id="ODN06095.1"/>
    </source>
</evidence>
<feature type="compositionally biased region" description="Polar residues" evidence="1">
    <location>
        <begin position="462"/>
        <end position="482"/>
    </location>
</feature>
<dbReference type="AlphaFoldDB" id="A0A1D2NLX3"/>
<dbReference type="Proteomes" id="UP000094527">
    <property type="component" value="Unassembled WGS sequence"/>
</dbReference>
<feature type="region of interest" description="Disordered" evidence="1">
    <location>
        <begin position="238"/>
        <end position="257"/>
    </location>
</feature>
<reference evidence="2 3" key="1">
    <citation type="journal article" date="2016" name="Genome Biol. Evol.">
        <title>Gene Family Evolution Reflects Adaptation to Soil Environmental Stressors in the Genome of the Collembolan Orchesella cincta.</title>
        <authorList>
            <person name="Faddeeva-Vakhrusheva A."/>
            <person name="Derks M.F."/>
            <person name="Anvar S.Y."/>
            <person name="Agamennone V."/>
            <person name="Suring W."/>
            <person name="Smit S."/>
            <person name="van Straalen N.M."/>
            <person name="Roelofs D."/>
        </authorList>
    </citation>
    <scope>NUCLEOTIDE SEQUENCE [LARGE SCALE GENOMIC DNA]</scope>
    <source>
        <tissue evidence="2">Mixed pool</tissue>
    </source>
</reference>
<keyword evidence="3" id="KW-1185">Reference proteome</keyword>
<feature type="compositionally biased region" description="Polar residues" evidence="1">
    <location>
        <begin position="54"/>
        <end position="63"/>
    </location>
</feature>
<feature type="compositionally biased region" description="Basic and acidic residues" evidence="1">
    <location>
        <begin position="64"/>
        <end position="76"/>
    </location>
</feature>
<dbReference type="EMBL" id="LJIJ01000010">
    <property type="protein sequence ID" value="ODN06095.1"/>
    <property type="molecule type" value="Genomic_DNA"/>
</dbReference>
<sequence>MEATFSLSPISQHCVTSSSFNSTFAEKASKSESEPSSVVFGPSGDHELGFHQGVKSQLFQSTDLRSEDNSEDEKNKFSTTSLPNSKALPRRVLFPNGQINGISSLDDPPVSLPTTNDSKNVRHAELPSTSEAKSTDSDVSDHDAFWQKQLKSLQLAAGNTRELFQIGLNDPEEVLDANAATDDKRFVEDIEAASEELGSLVLHDLEDIDSKKTVIKETREAIGPDAGVNAKLAFENRTSTNSETEEHHSGGNSVQNTEVDHEDKMWDVNNSIEIRKFKDDGQSSKHEPGAELRDIDDEAIAKEFVPSKWNQSLVPSRPAIKSPEQQPKSYMKKSVSFEMNKTQLVYEYPPPPVEEEEKTITPLASASLPMSSSLDWELTQEELEDAEINHEDWDDDVLPKPGDPMDVYRISGFSDDNFQVRGSNEPFEFSPSTLGELRHTRDRLRLDLNRGEANFLDDEANKSNPTKLDSGVGSSTNVSPFNNCDILTKRSKNSE</sequence>
<proteinExistence type="predicted"/>